<comment type="caution">
    <text evidence="3">The sequence shown here is derived from an EMBL/GenBank/DDBJ whole genome shotgun (WGS) entry which is preliminary data.</text>
</comment>
<dbReference type="Gene3D" id="1.25.40.10">
    <property type="entry name" value="Tetratricopeptide repeat domain"/>
    <property type="match status" value="1"/>
</dbReference>
<name>A0A2V4NQS4_9RHOB</name>
<keyword evidence="4" id="KW-1185">Reference proteome</keyword>
<dbReference type="SUPFAM" id="SSF48452">
    <property type="entry name" value="TPR-like"/>
    <property type="match status" value="1"/>
</dbReference>
<evidence type="ECO:0000256" key="1">
    <source>
        <dbReference type="SAM" id="SignalP"/>
    </source>
</evidence>
<dbReference type="AlphaFoldDB" id="A0A2V4NQS4"/>
<dbReference type="OrthoDB" id="7684399at2"/>
<reference evidence="3 4" key="1">
    <citation type="submission" date="2018-05" db="EMBL/GenBank/DDBJ databases">
        <title>Oceanovita maritima gen. nov., sp. nov., a marine bacterium in the family Rhodobacteraceae isolated from surface seawater of Lundu port Xiamen, China.</title>
        <authorList>
            <person name="Hetharua B.H."/>
            <person name="Min D."/>
            <person name="Liao H."/>
            <person name="Tian Y."/>
        </authorList>
    </citation>
    <scope>NUCLEOTIDE SEQUENCE [LARGE SCALE GENOMIC DNA]</scope>
    <source>
        <strain evidence="3 4">FSX-11</strain>
    </source>
</reference>
<dbReference type="RefSeq" id="WP_110794436.1">
    <property type="nucleotide sequence ID" value="NZ_KZ826481.1"/>
</dbReference>
<sequence length="479" mass="52066">MARSPALGRAAVFAVAFLCFDMTAAAQDVVKAPPAAQPVTVDLAQARMIGIAALKDNRPEVARDIARALIARDTKDGFGHYLLAESLARLGQITAARSAAAQAFRLAPQKADKFRAAQLAAKLSFDAKQPTRAQMWLRRSLPYAPHAQAREQVVQDYRVVRARNPLSFNLQFNVSPSSNVNGGSDGEYFLIDGYYFAIPFAISAYDQALKGLTISADLQTSYKLRESDVSETRLFGALGVTRVVLSQEAYDLAAATATLLDDDIENADFGSTVARAGLRHAFALPVGSGHHSAVSFSVGQTWYGGAVYQQLLQAGVETNWRLAPRTRLHLDFAIEERRFEDRAYGTTTSRSASAQIEHRLNSGDLAALSLSYTANDGSSRNATYDRVTLYAKYSFDQAIGPAKISLGLGMGTHDGLYRSFGTVDRSDRSTFGTVNFLFHDLDYAGFAPSVSLKARKNRSNVSRFDTTEMSVGFGIESSF</sequence>
<feature type="domain" description="Surface lipoprotein assembly modifier C-terminal" evidence="2">
    <location>
        <begin position="298"/>
        <end position="464"/>
    </location>
</feature>
<evidence type="ECO:0000259" key="2">
    <source>
        <dbReference type="Pfam" id="PF04575"/>
    </source>
</evidence>
<proteinExistence type="predicted"/>
<protein>
    <recommendedName>
        <fullName evidence="2">Surface lipoprotein assembly modifier C-terminal domain-containing protein</fullName>
    </recommendedName>
</protein>
<organism evidence="3 4">
    <name type="scientific">Litorivita pollutaquae</name>
    <dbReference type="NCBI Taxonomy" id="2200892"/>
    <lineage>
        <taxon>Bacteria</taxon>
        <taxon>Pseudomonadati</taxon>
        <taxon>Pseudomonadota</taxon>
        <taxon>Alphaproteobacteria</taxon>
        <taxon>Rhodobacterales</taxon>
        <taxon>Paracoccaceae</taxon>
        <taxon>Litorivita</taxon>
    </lineage>
</organism>
<evidence type="ECO:0000313" key="3">
    <source>
        <dbReference type="EMBL" id="PYC48857.1"/>
    </source>
</evidence>
<dbReference type="Proteomes" id="UP000248012">
    <property type="component" value="Unassembled WGS sequence"/>
</dbReference>
<dbReference type="Pfam" id="PF04575">
    <property type="entry name" value="SlipAM"/>
    <property type="match status" value="1"/>
</dbReference>
<dbReference type="InterPro" id="IPR007655">
    <property type="entry name" value="Slam_C"/>
</dbReference>
<evidence type="ECO:0000313" key="4">
    <source>
        <dbReference type="Proteomes" id="UP000248012"/>
    </source>
</evidence>
<gene>
    <name evidence="3" type="ORF">DI396_01845</name>
</gene>
<keyword evidence="1" id="KW-0732">Signal</keyword>
<dbReference type="EMBL" id="QFVT01000002">
    <property type="protein sequence ID" value="PYC48857.1"/>
    <property type="molecule type" value="Genomic_DNA"/>
</dbReference>
<feature type="signal peptide" evidence="1">
    <location>
        <begin position="1"/>
        <end position="26"/>
    </location>
</feature>
<accession>A0A2V4NQS4</accession>
<feature type="chain" id="PRO_5015911968" description="Surface lipoprotein assembly modifier C-terminal domain-containing protein" evidence="1">
    <location>
        <begin position="27"/>
        <end position="479"/>
    </location>
</feature>
<dbReference type="InterPro" id="IPR011990">
    <property type="entry name" value="TPR-like_helical_dom_sf"/>
</dbReference>